<dbReference type="PANTHER" id="PTHR43133:SF8">
    <property type="entry name" value="RNA POLYMERASE SIGMA FACTOR HI_1459-RELATED"/>
    <property type="match status" value="1"/>
</dbReference>
<evidence type="ECO:0000256" key="1">
    <source>
        <dbReference type="ARBA" id="ARBA00010641"/>
    </source>
</evidence>
<dbReference type="GO" id="GO:0003677">
    <property type="term" value="F:DNA binding"/>
    <property type="evidence" value="ECO:0007669"/>
    <property type="project" value="UniProtKB-KW"/>
</dbReference>
<keyword evidence="4" id="KW-0238">DNA-binding</keyword>
<dbReference type="InterPro" id="IPR036388">
    <property type="entry name" value="WH-like_DNA-bd_sf"/>
</dbReference>
<evidence type="ECO:0000313" key="8">
    <source>
        <dbReference type="Proteomes" id="UP000181917"/>
    </source>
</evidence>
<evidence type="ECO:0000256" key="3">
    <source>
        <dbReference type="ARBA" id="ARBA00023082"/>
    </source>
</evidence>
<dbReference type="Proteomes" id="UP000181917">
    <property type="component" value="Unassembled WGS sequence"/>
</dbReference>
<dbReference type="KEGG" id="acry:AC20117_12835"/>
<dbReference type="SUPFAM" id="SSF88946">
    <property type="entry name" value="Sigma2 domain of RNA polymerase sigma factors"/>
    <property type="match status" value="1"/>
</dbReference>
<accession>A0A1H1AF93</accession>
<evidence type="ECO:0000256" key="4">
    <source>
        <dbReference type="ARBA" id="ARBA00023125"/>
    </source>
</evidence>
<dbReference type="GO" id="GO:0006352">
    <property type="term" value="P:DNA-templated transcription initiation"/>
    <property type="evidence" value="ECO:0007669"/>
    <property type="project" value="InterPro"/>
</dbReference>
<gene>
    <name evidence="7" type="ORF">SAMN04489742_0897</name>
</gene>
<dbReference type="STRING" id="37928.SAMN04489742_0897"/>
<dbReference type="InterPro" id="IPR013324">
    <property type="entry name" value="RNA_pol_sigma_r3/r4-like"/>
</dbReference>
<protein>
    <submittedName>
        <fullName evidence="7">RNA polymerase sigma-70 factor, ECF subfamily</fullName>
    </submittedName>
</protein>
<dbReference type="PANTHER" id="PTHR43133">
    <property type="entry name" value="RNA POLYMERASE ECF-TYPE SIGMA FACTO"/>
    <property type="match status" value="1"/>
</dbReference>
<keyword evidence="5" id="KW-0804">Transcription</keyword>
<dbReference type="AlphaFoldDB" id="A0A1H1AF93"/>
<evidence type="ECO:0000313" key="7">
    <source>
        <dbReference type="EMBL" id="SDQ38261.1"/>
    </source>
</evidence>
<dbReference type="SUPFAM" id="SSF88659">
    <property type="entry name" value="Sigma3 and sigma4 domains of RNA polymerase sigma factors"/>
    <property type="match status" value="1"/>
</dbReference>
<evidence type="ECO:0000256" key="5">
    <source>
        <dbReference type="ARBA" id="ARBA00023163"/>
    </source>
</evidence>
<dbReference type="InterPro" id="IPR014284">
    <property type="entry name" value="RNA_pol_sigma-70_dom"/>
</dbReference>
<comment type="similarity">
    <text evidence="1">Belongs to the sigma-70 factor family. ECF subfamily.</text>
</comment>
<dbReference type="EMBL" id="FNKH01000002">
    <property type="protein sequence ID" value="SDQ38261.1"/>
    <property type="molecule type" value="Genomic_DNA"/>
</dbReference>
<keyword evidence="2" id="KW-0805">Transcription regulation</keyword>
<organism evidence="7 8">
    <name type="scientific">Crystallibacter crystallopoietes</name>
    <dbReference type="NCBI Taxonomy" id="37928"/>
    <lineage>
        <taxon>Bacteria</taxon>
        <taxon>Bacillati</taxon>
        <taxon>Actinomycetota</taxon>
        <taxon>Actinomycetes</taxon>
        <taxon>Micrococcales</taxon>
        <taxon>Micrococcaceae</taxon>
        <taxon>Crystallibacter</taxon>
    </lineage>
</organism>
<dbReference type="Gene3D" id="1.10.1740.10">
    <property type="match status" value="1"/>
</dbReference>
<name>A0A1H1AF93_9MICC</name>
<keyword evidence="8" id="KW-1185">Reference proteome</keyword>
<dbReference type="CDD" id="cd06171">
    <property type="entry name" value="Sigma70_r4"/>
    <property type="match status" value="1"/>
</dbReference>
<evidence type="ECO:0000259" key="6">
    <source>
        <dbReference type="Pfam" id="PF04545"/>
    </source>
</evidence>
<dbReference type="OrthoDB" id="5501064at2"/>
<dbReference type="Pfam" id="PF04545">
    <property type="entry name" value="Sigma70_r4"/>
    <property type="match status" value="1"/>
</dbReference>
<dbReference type="InterPro" id="IPR039425">
    <property type="entry name" value="RNA_pol_sigma-70-like"/>
</dbReference>
<dbReference type="RefSeq" id="WP_074699406.1">
    <property type="nucleotide sequence ID" value="NZ_CP018863.1"/>
</dbReference>
<dbReference type="InterPro" id="IPR007630">
    <property type="entry name" value="RNA_pol_sigma70_r4"/>
</dbReference>
<proteinExistence type="inferred from homology"/>
<sequence length="183" mass="20090">MPQALPDDVLSAAQSGDAEAFSQIYYTLAPGVSGYLKARGMEDAEGSAQEVFLTVFSRIGTVRGGYQGLRTFAFSVAHARYVDEVRKRARQPYVSEYDPETDARTSDSAETVALEVLGGSTVEEKLRELPPDQHEVLLLRIVADLSLEQVAEIMGKSTGSIKQLQRRGLLKLKTLVERKEALV</sequence>
<dbReference type="Gene3D" id="1.10.10.10">
    <property type="entry name" value="Winged helix-like DNA-binding domain superfamily/Winged helix DNA-binding domain"/>
    <property type="match status" value="1"/>
</dbReference>
<dbReference type="GO" id="GO:0016987">
    <property type="term" value="F:sigma factor activity"/>
    <property type="evidence" value="ECO:0007669"/>
    <property type="project" value="UniProtKB-KW"/>
</dbReference>
<feature type="domain" description="RNA polymerase sigma-70 region 4" evidence="6">
    <location>
        <begin position="126"/>
        <end position="173"/>
    </location>
</feature>
<dbReference type="NCBIfam" id="TIGR02937">
    <property type="entry name" value="sigma70-ECF"/>
    <property type="match status" value="1"/>
</dbReference>
<reference evidence="7 8" key="1">
    <citation type="submission" date="2016-10" db="EMBL/GenBank/DDBJ databases">
        <authorList>
            <person name="de Groot N.N."/>
        </authorList>
    </citation>
    <scope>NUCLEOTIDE SEQUENCE [LARGE SCALE GENOMIC DNA]</scope>
    <source>
        <strain evidence="7 8">DSM 20117</strain>
    </source>
</reference>
<dbReference type="InterPro" id="IPR013325">
    <property type="entry name" value="RNA_pol_sigma_r2"/>
</dbReference>
<evidence type="ECO:0000256" key="2">
    <source>
        <dbReference type="ARBA" id="ARBA00023015"/>
    </source>
</evidence>
<keyword evidence="3" id="KW-0731">Sigma factor</keyword>